<feature type="transmembrane region" description="Helical" evidence="10">
    <location>
        <begin position="50"/>
        <end position="69"/>
    </location>
</feature>
<dbReference type="GO" id="GO:0015297">
    <property type="term" value="F:antiporter activity"/>
    <property type="evidence" value="ECO:0007669"/>
    <property type="project" value="UniProtKB-KW"/>
</dbReference>
<feature type="transmembrane region" description="Helical" evidence="10">
    <location>
        <begin position="90"/>
        <end position="110"/>
    </location>
</feature>
<dbReference type="EMBL" id="JACDUS010000021">
    <property type="protein sequence ID" value="MBA2883238.1"/>
    <property type="molecule type" value="Genomic_DNA"/>
</dbReference>
<organism evidence="12 13">
    <name type="scientific">Desulfosalsimonas propionicica</name>
    <dbReference type="NCBI Taxonomy" id="332175"/>
    <lineage>
        <taxon>Bacteria</taxon>
        <taxon>Pseudomonadati</taxon>
        <taxon>Thermodesulfobacteriota</taxon>
        <taxon>Desulfobacteria</taxon>
        <taxon>Desulfobacterales</taxon>
        <taxon>Desulfosalsimonadaceae</taxon>
        <taxon>Desulfosalsimonas</taxon>
    </lineage>
</organism>
<comment type="subcellular location">
    <subcellularLocation>
        <location evidence="1">Cell membrane</location>
        <topology evidence="1">Multi-pass membrane protein</topology>
    </subcellularLocation>
</comment>
<keyword evidence="13" id="KW-1185">Reference proteome</keyword>
<dbReference type="Gene3D" id="1.20.1530.20">
    <property type="match status" value="1"/>
</dbReference>
<evidence type="ECO:0000313" key="13">
    <source>
        <dbReference type="Proteomes" id="UP000525298"/>
    </source>
</evidence>
<dbReference type="Pfam" id="PF00999">
    <property type="entry name" value="Na_H_Exchanger"/>
    <property type="match status" value="1"/>
</dbReference>
<evidence type="ECO:0000256" key="10">
    <source>
        <dbReference type="SAM" id="Phobius"/>
    </source>
</evidence>
<feature type="transmembrane region" description="Helical" evidence="10">
    <location>
        <begin position="148"/>
        <end position="171"/>
    </location>
</feature>
<keyword evidence="3" id="KW-0050">Antiport</keyword>
<evidence type="ECO:0000313" key="12">
    <source>
        <dbReference type="EMBL" id="MBA2883238.1"/>
    </source>
</evidence>
<feature type="transmembrane region" description="Helical" evidence="10">
    <location>
        <begin position="332"/>
        <end position="352"/>
    </location>
</feature>
<keyword evidence="2" id="KW-0813">Transport</keyword>
<dbReference type="GO" id="GO:1902600">
    <property type="term" value="P:proton transmembrane transport"/>
    <property type="evidence" value="ECO:0007669"/>
    <property type="project" value="InterPro"/>
</dbReference>
<dbReference type="GO" id="GO:0005886">
    <property type="term" value="C:plasma membrane"/>
    <property type="evidence" value="ECO:0007669"/>
    <property type="project" value="UniProtKB-SubCell"/>
</dbReference>
<feature type="transmembrane region" description="Helical" evidence="10">
    <location>
        <begin position="183"/>
        <end position="206"/>
    </location>
</feature>
<accession>A0A7W0CCI6</accession>
<keyword evidence="8 10" id="KW-0472">Membrane</keyword>
<evidence type="ECO:0000256" key="1">
    <source>
        <dbReference type="ARBA" id="ARBA00004651"/>
    </source>
</evidence>
<keyword evidence="5 10" id="KW-0812">Transmembrane</keyword>
<evidence type="ECO:0000256" key="3">
    <source>
        <dbReference type="ARBA" id="ARBA00022449"/>
    </source>
</evidence>
<feature type="region of interest" description="Disordered" evidence="9">
    <location>
        <begin position="593"/>
        <end position="614"/>
    </location>
</feature>
<evidence type="ECO:0000256" key="6">
    <source>
        <dbReference type="ARBA" id="ARBA00022989"/>
    </source>
</evidence>
<dbReference type="AlphaFoldDB" id="A0A7W0CCI6"/>
<dbReference type="PANTHER" id="PTHR32507">
    <property type="entry name" value="NA(+)/H(+) ANTIPORTER 1"/>
    <property type="match status" value="1"/>
</dbReference>
<keyword evidence="7" id="KW-0406">Ion transport</keyword>
<dbReference type="PANTHER" id="PTHR32507:SF0">
    <property type="entry name" value="NA(+)_H(+) ANTIPORTER 2-RELATED"/>
    <property type="match status" value="1"/>
</dbReference>
<sequence length="614" mass="67027">MELMAGVTLLLFLGVLAQWLAWRLQLPSIMLLLVFGLLAGPATGLMDPDALFGDMLPVFVSLGVAVILFEGGINLRLEELKYTGDVVRNLITVGVLVTWVSGSILAVLFLDLPLMLSVLLGAIIVVSGPTVIGPLLRHVRLPHNTDATLEWESILIDPIGALLAVLVFEVIVTTSSPAAGTTIFLLGMIRMIAAGAVLGLAGAYFLIRMIRRFWIPDFLQNPFSLALVITVFTFSNFIAEESGLLAVTVMGIVLGNQKSVALRDIIEFKEDLRVLIISLLFIILTARLRISDLTVIDPGSVVFIVLLIVLVRPAAVMLSAMGSRLHIREKLFMAFMAPRGIVAAAVSSIFALRLSQSGYPMADRLVPLTFFVIIVTVFFYSALASPLARILKIAEPRPSGFLIVGAHLLARKIGIALHDAGCRILLVDNHQANIKAARMAGLPCRLTNVFTDNIRLCGIGRLLALSPNDELNALAVLHYRKIFDHMEVFQLPPDVEQVHAEEVLPGHLRGRYLYDKRASFSYLYGRMLGNGIVKTVKLTETFKYEDFSRYYDNTDIPLFVIDSKGLVIPVTLDASVSLSPGHTLIALVAAKDGEQSPATVSRPQQPDYECKSPS</sequence>
<protein>
    <submittedName>
        <fullName evidence="12">NhaP-type Na+/H+ or K+/H+ antiporter</fullName>
    </submittedName>
</protein>
<keyword evidence="4" id="KW-1003">Cell membrane</keyword>
<feature type="transmembrane region" description="Helical" evidence="10">
    <location>
        <begin position="302"/>
        <end position="320"/>
    </location>
</feature>
<feature type="transmembrane region" description="Helical" evidence="10">
    <location>
        <begin position="218"/>
        <end position="238"/>
    </location>
</feature>
<evidence type="ECO:0000256" key="8">
    <source>
        <dbReference type="ARBA" id="ARBA00023136"/>
    </source>
</evidence>
<evidence type="ECO:0000256" key="4">
    <source>
        <dbReference type="ARBA" id="ARBA00022475"/>
    </source>
</evidence>
<name>A0A7W0CCI6_9BACT</name>
<gene>
    <name evidence="12" type="ORF">HNR65_003600</name>
</gene>
<dbReference type="InterPro" id="IPR038770">
    <property type="entry name" value="Na+/solute_symporter_sf"/>
</dbReference>
<feature type="transmembrane region" description="Helical" evidence="10">
    <location>
        <begin position="272"/>
        <end position="290"/>
    </location>
</feature>
<comment type="caution">
    <text evidence="12">The sequence shown here is derived from an EMBL/GenBank/DDBJ whole genome shotgun (WGS) entry which is preliminary data.</text>
</comment>
<proteinExistence type="predicted"/>
<evidence type="ECO:0000256" key="2">
    <source>
        <dbReference type="ARBA" id="ARBA00022448"/>
    </source>
</evidence>
<feature type="domain" description="Cation/H+ exchanger transmembrane" evidence="11">
    <location>
        <begin position="15"/>
        <end position="387"/>
    </location>
</feature>
<evidence type="ECO:0000256" key="7">
    <source>
        <dbReference type="ARBA" id="ARBA00023065"/>
    </source>
</evidence>
<evidence type="ECO:0000259" key="11">
    <source>
        <dbReference type="Pfam" id="PF00999"/>
    </source>
</evidence>
<feature type="transmembrane region" description="Helical" evidence="10">
    <location>
        <begin position="364"/>
        <end position="383"/>
    </location>
</feature>
<evidence type="ECO:0000256" key="5">
    <source>
        <dbReference type="ARBA" id="ARBA00022692"/>
    </source>
</evidence>
<dbReference type="InterPro" id="IPR006153">
    <property type="entry name" value="Cation/H_exchanger_TM"/>
</dbReference>
<evidence type="ECO:0000256" key="9">
    <source>
        <dbReference type="SAM" id="MobiDB-lite"/>
    </source>
</evidence>
<feature type="transmembrane region" description="Helical" evidence="10">
    <location>
        <begin position="116"/>
        <end position="136"/>
    </location>
</feature>
<keyword evidence="6 10" id="KW-1133">Transmembrane helix</keyword>
<reference evidence="12 13" key="1">
    <citation type="submission" date="2020-07" db="EMBL/GenBank/DDBJ databases">
        <title>Genomic Encyclopedia of Type Strains, Phase IV (KMG-IV): sequencing the most valuable type-strain genomes for metagenomic binning, comparative biology and taxonomic classification.</title>
        <authorList>
            <person name="Goeker M."/>
        </authorList>
    </citation>
    <scope>NUCLEOTIDE SEQUENCE [LARGE SCALE GENOMIC DNA]</scope>
    <source>
        <strain evidence="12 13">DSM 17721</strain>
    </source>
</reference>
<dbReference type="Proteomes" id="UP000525298">
    <property type="component" value="Unassembled WGS sequence"/>
</dbReference>